<reference evidence="1" key="2">
    <citation type="submission" date="2018-03" db="EMBL/GenBank/DDBJ databases">
        <title>The Triticum urartu genome reveals the dynamic nature of wheat genome evolution.</title>
        <authorList>
            <person name="Ling H."/>
            <person name="Ma B."/>
            <person name="Shi X."/>
            <person name="Liu H."/>
            <person name="Dong L."/>
            <person name="Sun H."/>
            <person name="Cao Y."/>
            <person name="Gao Q."/>
            <person name="Zheng S."/>
            <person name="Li Y."/>
            <person name="Yu Y."/>
            <person name="Du H."/>
            <person name="Qi M."/>
            <person name="Li Y."/>
            <person name="Yu H."/>
            <person name="Cui Y."/>
            <person name="Wang N."/>
            <person name="Chen C."/>
            <person name="Wu H."/>
            <person name="Zhao Y."/>
            <person name="Zhang J."/>
            <person name="Li Y."/>
            <person name="Zhou W."/>
            <person name="Zhang B."/>
            <person name="Hu W."/>
            <person name="Eijk M."/>
            <person name="Tang J."/>
            <person name="Witsenboer H."/>
            <person name="Zhao S."/>
            <person name="Li Z."/>
            <person name="Zhang A."/>
            <person name="Wang D."/>
            <person name="Liang C."/>
        </authorList>
    </citation>
    <scope>NUCLEOTIDE SEQUENCE [LARGE SCALE GENOMIC DNA]</scope>
    <source>
        <strain evidence="1">cv. G1812</strain>
    </source>
</reference>
<dbReference type="Gramene" id="TuG1812G0200002881.01.T01">
    <property type="protein sequence ID" value="TuG1812G0200002881.01.T01"/>
    <property type="gene ID" value="TuG1812G0200002881.01"/>
</dbReference>
<reference evidence="2" key="1">
    <citation type="journal article" date="2013" name="Nature">
        <title>Draft genome of the wheat A-genome progenitor Triticum urartu.</title>
        <authorList>
            <person name="Ling H.Q."/>
            <person name="Zhao S."/>
            <person name="Liu D."/>
            <person name="Wang J."/>
            <person name="Sun H."/>
            <person name="Zhang C."/>
            <person name="Fan H."/>
            <person name="Li D."/>
            <person name="Dong L."/>
            <person name="Tao Y."/>
            <person name="Gao C."/>
            <person name="Wu H."/>
            <person name="Li Y."/>
            <person name="Cui Y."/>
            <person name="Guo X."/>
            <person name="Zheng S."/>
            <person name="Wang B."/>
            <person name="Yu K."/>
            <person name="Liang Q."/>
            <person name="Yang W."/>
            <person name="Lou X."/>
            <person name="Chen J."/>
            <person name="Feng M."/>
            <person name="Jian J."/>
            <person name="Zhang X."/>
            <person name="Luo G."/>
            <person name="Jiang Y."/>
            <person name="Liu J."/>
            <person name="Wang Z."/>
            <person name="Sha Y."/>
            <person name="Zhang B."/>
            <person name="Wu H."/>
            <person name="Tang D."/>
            <person name="Shen Q."/>
            <person name="Xue P."/>
            <person name="Zou S."/>
            <person name="Wang X."/>
            <person name="Liu X."/>
            <person name="Wang F."/>
            <person name="Yang Y."/>
            <person name="An X."/>
            <person name="Dong Z."/>
            <person name="Zhang K."/>
            <person name="Zhang X."/>
            <person name="Luo M.C."/>
            <person name="Dvorak J."/>
            <person name="Tong Y."/>
            <person name="Wang J."/>
            <person name="Yang H."/>
            <person name="Li Z."/>
            <person name="Wang D."/>
            <person name="Zhang A."/>
            <person name="Wang J."/>
        </authorList>
    </citation>
    <scope>NUCLEOTIDE SEQUENCE</scope>
    <source>
        <strain evidence="2">cv. G1812</strain>
    </source>
</reference>
<protein>
    <submittedName>
        <fullName evidence="1">Uncharacterized protein</fullName>
    </submittedName>
</protein>
<dbReference type="AlphaFoldDB" id="A0A8R7PEX9"/>
<name>A0A8R7PEX9_TRIUA</name>
<accession>A0A8R7PEX9</accession>
<dbReference type="Proteomes" id="UP000015106">
    <property type="component" value="Chromosome 2"/>
</dbReference>
<proteinExistence type="predicted"/>
<evidence type="ECO:0000313" key="2">
    <source>
        <dbReference type="Proteomes" id="UP000015106"/>
    </source>
</evidence>
<keyword evidence="2" id="KW-1185">Reference proteome</keyword>
<reference evidence="1" key="3">
    <citation type="submission" date="2022-06" db="UniProtKB">
        <authorList>
            <consortium name="EnsemblPlants"/>
        </authorList>
    </citation>
    <scope>IDENTIFICATION</scope>
</reference>
<sequence length="81" mass="9100">MCFGTALHQPLPRCIHSPCYHGTKKQDLGESLRGELYLTSTRPPLGSRRPRHWSASPSLRPAVLLGHRRTVPHPQTLVLLN</sequence>
<dbReference type="EnsemblPlants" id="TuG1812G0200002881.01.T01">
    <property type="protein sequence ID" value="TuG1812G0200002881.01.T01"/>
    <property type="gene ID" value="TuG1812G0200002881.01"/>
</dbReference>
<evidence type="ECO:0000313" key="1">
    <source>
        <dbReference type="EnsemblPlants" id="TuG1812G0200002881.01.T01"/>
    </source>
</evidence>
<organism evidence="1 2">
    <name type="scientific">Triticum urartu</name>
    <name type="common">Red wild einkorn</name>
    <name type="synonym">Crithodium urartu</name>
    <dbReference type="NCBI Taxonomy" id="4572"/>
    <lineage>
        <taxon>Eukaryota</taxon>
        <taxon>Viridiplantae</taxon>
        <taxon>Streptophyta</taxon>
        <taxon>Embryophyta</taxon>
        <taxon>Tracheophyta</taxon>
        <taxon>Spermatophyta</taxon>
        <taxon>Magnoliopsida</taxon>
        <taxon>Liliopsida</taxon>
        <taxon>Poales</taxon>
        <taxon>Poaceae</taxon>
        <taxon>BOP clade</taxon>
        <taxon>Pooideae</taxon>
        <taxon>Triticodae</taxon>
        <taxon>Triticeae</taxon>
        <taxon>Triticinae</taxon>
        <taxon>Triticum</taxon>
    </lineage>
</organism>